<dbReference type="Gene3D" id="3.40.390.80">
    <property type="entry name" value="Peptidase M60, enhancin-like domain 2"/>
    <property type="match status" value="1"/>
</dbReference>
<organism evidence="3 4">
    <name type="scientific">Enterococcus villorum</name>
    <dbReference type="NCBI Taxonomy" id="112904"/>
    <lineage>
        <taxon>Bacteria</taxon>
        <taxon>Bacillati</taxon>
        <taxon>Bacillota</taxon>
        <taxon>Bacilli</taxon>
        <taxon>Lactobacillales</taxon>
        <taxon>Enterococcaceae</taxon>
        <taxon>Enterococcus</taxon>
    </lineage>
</organism>
<feature type="domain" description="Peptidase M60" evidence="2">
    <location>
        <begin position="52"/>
        <end position="351"/>
    </location>
</feature>
<name>A0A1V8YMC4_9ENTE</name>
<dbReference type="EMBL" id="MJEA01000001">
    <property type="protein sequence ID" value="OQO71566.1"/>
    <property type="molecule type" value="Genomic_DNA"/>
</dbReference>
<dbReference type="Gene3D" id="1.10.390.30">
    <property type="entry name" value="Peptidase M60, enhancin-like domain 3"/>
    <property type="match status" value="1"/>
</dbReference>
<evidence type="ECO:0000313" key="3">
    <source>
        <dbReference type="EMBL" id="OQO71566.1"/>
    </source>
</evidence>
<dbReference type="Pfam" id="PF03272">
    <property type="entry name" value="Mucin_bdg"/>
    <property type="match status" value="1"/>
</dbReference>
<reference evidence="3 4" key="1">
    <citation type="journal article" date="2017" name="BMC Microbiol.">
        <title>Comparative genomics of Enterococcus spp. isolated from bovine feces.</title>
        <authorList>
            <person name="Beukers A.G."/>
            <person name="Zaheer R."/>
            <person name="Goji N."/>
            <person name="Amoako K.K."/>
            <person name="Chaves A.V."/>
            <person name="Ward M.P."/>
            <person name="McAllister T.A."/>
        </authorList>
    </citation>
    <scope>NUCLEOTIDE SEQUENCE [LARGE SCALE GENOMIC DNA]</scope>
    <source>
        <strain evidence="3 4">F1129D 143</strain>
    </source>
</reference>
<dbReference type="OrthoDB" id="2392728at2"/>
<dbReference type="SMART" id="SM01276">
    <property type="entry name" value="M60-like"/>
    <property type="match status" value="1"/>
</dbReference>
<dbReference type="STRING" id="112904.BH747_01670"/>
<feature type="chain" id="PRO_5038632769" evidence="1">
    <location>
        <begin position="25"/>
        <end position="736"/>
    </location>
</feature>
<dbReference type="InterPro" id="IPR004954">
    <property type="entry name" value="Mucin-bd"/>
</dbReference>
<dbReference type="PROSITE" id="PS51257">
    <property type="entry name" value="PROKAR_LIPOPROTEIN"/>
    <property type="match status" value="1"/>
</dbReference>
<dbReference type="AlphaFoldDB" id="A0A1V8YMC4"/>
<dbReference type="Pfam" id="PF13402">
    <property type="entry name" value="Peptidase_M60"/>
    <property type="match status" value="1"/>
</dbReference>
<dbReference type="Proteomes" id="UP000192477">
    <property type="component" value="Unassembled WGS sequence"/>
</dbReference>
<evidence type="ECO:0000313" key="4">
    <source>
        <dbReference type="Proteomes" id="UP000192477"/>
    </source>
</evidence>
<sequence>MKKCFFNLFYLLFFGCFFSVNVHAQEIVKKEIFSISEPTWIFDAGMSKGKEHDHQDLGFILRENTVLKVRQTNTNFKANLKLRLLGNDNSVEKSMDVGSQWVSISADIPLVPFIDTPYGSVSAQIEYEVVDSKTQKPLPIYEYNKSEQSFFGTWDQYDSEFALVKGPDFQLFIPKKDKEITRNLKDFHSLDEVIDYYTDIFSLYNQIAGFDGSTKENQNGENRYFLKADKSGPGGAFYGSSWAANSEDTVDMWLTKNSWGSLHEIAHGYQAGFDGVGMYTGEVSNNLFGTQYQYSKYGKATDQNGWLFDYGKKERVEKELYDLMMKQDGTYAAASHRQKLILLSLLKQKAGDDSFTKMYQEYRQLIKQPNFKREDYPLPELMNRIYSDNSKQDFTPVLERWGISLEKNQAEKNRFSGYPAVASLADVVPESQLTRARALVDPSYLINSNFEMVRNDEIAALNLAGDLTVQLETENISDLSGIKVRLKDGAKEIASQTIQGKQITFKNVPNGVYHLEFSGAKMKEFIPQNVYVYVKETQNHKTIDMKKIKISNLANQQIDFLGLGDTYFGSLTTNLNDQEVSVSITRESPHVYFVGETYLTISIKDREGNLKYTKNVEGTNAKVEEENISLQKGDVIEIYHAETKNRLTSSEEMIDRTQNINRWVLTDFGLQNQVVMNDLDKKLTEKIDVLGKELIAQERYYPMSLEKSTLKKQLYAAIQHIKNRDTYMTKYGILFR</sequence>
<comment type="caution">
    <text evidence="3">The sequence shown here is derived from an EMBL/GenBank/DDBJ whole genome shotgun (WGS) entry which is preliminary data.</text>
</comment>
<feature type="signal peptide" evidence="1">
    <location>
        <begin position="1"/>
        <end position="24"/>
    </location>
</feature>
<accession>A0A1V8YMC4</accession>
<evidence type="ECO:0000259" key="2">
    <source>
        <dbReference type="PROSITE" id="PS51723"/>
    </source>
</evidence>
<dbReference type="RefSeq" id="WP_081181817.1">
    <property type="nucleotide sequence ID" value="NZ_MJEA01000001.1"/>
</dbReference>
<dbReference type="InterPro" id="IPR042279">
    <property type="entry name" value="Pep_M60_3"/>
</dbReference>
<keyword evidence="1" id="KW-0732">Signal</keyword>
<gene>
    <name evidence="3" type="ORF">BH747_01670</name>
</gene>
<dbReference type="PROSITE" id="PS51723">
    <property type="entry name" value="PEPTIDASE_M60"/>
    <property type="match status" value="1"/>
</dbReference>
<proteinExistence type="predicted"/>
<evidence type="ECO:0000256" key="1">
    <source>
        <dbReference type="SAM" id="SignalP"/>
    </source>
</evidence>
<dbReference type="InterPro" id="IPR031161">
    <property type="entry name" value="Peptidase_M60_dom"/>
</dbReference>
<protein>
    <submittedName>
        <fullName evidence="3">Enhancin</fullName>
    </submittedName>
</protein>